<evidence type="ECO:0000256" key="3">
    <source>
        <dbReference type="ARBA" id="ARBA00022989"/>
    </source>
</evidence>
<evidence type="ECO:0000313" key="11">
    <source>
        <dbReference type="Proteomes" id="UP000278807"/>
    </source>
</evidence>
<dbReference type="OrthoDB" id="4150at2759"/>
<keyword evidence="4 7" id="KW-0472">Membrane</keyword>
<evidence type="ECO:0000256" key="1">
    <source>
        <dbReference type="ARBA" id="ARBA00004370"/>
    </source>
</evidence>
<proteinExistence type="predicted"/>
<feature type="domain" description="TMEM248/TMEM219" evidence="8">
    <location>
        <begin position="158"/>
        <end position="336"/>
    </location>
</feature>
<dbReference type="Pfam" id="PF14940">
    <property type="entry name" value="TMEM219"/>
    <property type="match status" value="1"/>
</dbReference>
<accession>A0A0R3TCU8</accession>
<keyword evidence="3 7" id="KW-1133">Transmembrane helix</keyword>
<dbReference type="InterPro" id="IPR057896">
    <property type="entry name" value="MTRES1_C"/>
</dbReference>
<keyword evidence="2 7" id="KW-0812">Transmembrane</keyword>
<feature type="transmembrane region" description="Helical" evidence="7">
    <location>
        <begin position="388"/>
        <end position="414"/>
    </location>
</feature>
<reference evidence="12" key="1">
    <citation type="submission" date="2017-02" db="UniProtKB">
        <authorList>
            <consortium name="WormBaseParasite"/>
        </authorList>
    </citation>
    <scope>IDENTIFICATION</scope>
</reference>
<sequence length="453" mass="51561">MLQLLVRFPPSLPFLTKFERSFTSNVLLETSSKLKNYQYGRTNGPSLVFSANSFSTSESIDYSSGKLITTHVSSIRFDKIIRKGLNISQLDFEKAFYDQLFRLNNEVLLKKSQKVKQYDILDLVIREVDGKIFGKRTVLVNTEEKSNGFIMYSSCQKIWSRPPIFLFLCVLVLCVALLTGSLIKFQAADSIPDPDVKTNSAKMLHTFSELEFCSEPWTSSTRQFQLTDAFLLNLDSSKSDVVFSRNVRLGIIYTYKPVSSKSKPLFAQMRGSHLGFTGSDAFEKINVSLLVPDFDPNDPPCNGKHCVKHSFDSCLSLAAPTKLFPHFHDHEPCTAKQLEYLRANSSARLMWQKKFHLVDRQRCRGHITWEPKLYGETPLMPTLSTEEIWLISVRLMYIIGFLLILILTICLALMCKSSPGQGYRELRATTTTTTPTRCRPADRHHQPKASPKH</sequence>
<evidence type="ECO:0000313" key="10">
    <source>
        <dbReference type="EMBL" id="VDO00745.1"/>
    </source>
</evidence>
<evidence type="ECO:0000256" key="5">
    <source>
        <dbReference type="PROSITE-ProRule" id="PRU00182"/>
    </source>
</evidence>
<dbReference type="Proteomes" id="UP000278807">
    <property type="component" value="Unassembled WGS sequence"/>
</dbReference>
<gene>
    <name evidence="10" type="ORF">HNAJ_LOCUS4885</name>
</gene>
<organism evidence="12">
    <name type="scientific">Rodentolepis nana</name>
    <name type="common">Dwarf tapeworm</name>
    <name type="synonym">Hymenolepis nana</name>
    <dbReference type="NCBI Taxonomy" id="102285"/>
    <lineage>
        <taxon>Eukaryota</taxon>
        <taxon>Metazoa</taxon>
        <taxon>Spiralia</taxon>
        <taxon>Lophotrochozoa</taxon>
        <taxon>Platyhelminthes</taxon>
        <taxon>Cestoda</taxon>
        <taxon>Eucestoda</taxon>
        <taxon>Cyclophyllidea</taxon>
        <taxon>Hymenolepididae</taxon>
        <taxon>Rodentolepis</taxon>
    </lineage>
</organism>
<dbReference type="PROSITE" id="PS50889">
    <property type="entry name" value="S4"/>
    <property type="match status" value="1"/>
</dbReference>
<evidence type="ECO:0000256" key="4">
    <source>
        <dbReference type="ARBA" id="ARBA00023136"/>
    </source>
</evidence>
<dbReference type="EMBL" id="UZAE01003785">
    <property type="protein sequence ID" value="VDO00745.1"/>
    <property type="molecule type" value="Genomic_DNA"/>
</dbReference>
<protein>
    <submittedName>
        <fullName evidence="12">TMEM219 domain-containing protein</fullName>
    </submittedName>
</protein>
<dbReference type="GO" id="GO:0003723">
    <property type="term" value="F:RNA binding"/>
    <property type="evidence" value="ECO:0007669"/>
    <property type="project" value="UniProtKB-KW"/>
</dbReference>
<feature type="region of interest" description="Disordered" evidence="6">
    <location>
        <begin position="428"/>
        <end position="453"/>
    </location>
</feature>
<name>A0A0R3TCU8_RODNA</name>
<dbReference type="InterPro" id="IPR039587">
    <property type="entry name" value="TMEM248/TMEM219_dom"/>
</dbReference>
<reference evidence="10 11" key="2">
    <citation type="submission" date="2018-11" db="EMBL/GenBank/DDBJ databases">
        <authorList>
            <consortium name="Pathogen Informatics"/>
        </authorList>
    </citation>
    <scope>NUCLEOTIDE SEQUENCE [LARGE SCALE GENOMIC DNA]</scope>
</reference>
<dbReference type="Pfam" id="PF25818">
    <property type="entry name" value="MTRES1_C"/>
    <property type="match status" value="1"/>
</dbReference>
<dbReference type="AlphaFoldDB" id="A0A0R3TCU8"/>
<evidence type="ECO:0000256" key="2">
    <source>
        <dbReference type="ARBA" id="ARBA00022692"/>
    </source>
</evidence>
<dbReference type="InterPro" id="IPR039493">
    <property type="entry name" value="TMEM248/TMEM219"/>
</dbReference>
<evidence type="ECO:0000259" key="9">
    <source>
        <dbReference type="Pfam" id="PF25818"/>
    </source>
</evidence>
<dbReference type="PANTHER" id="PTHR16002">
    <property type="entry name" value="TRANSMEMBRANE PROTEIN 248-LIKE"/>
    <property type="match status" value="1"/>
</dbReference>
<evidence type="ECO:0000256" key="6">
    <source>
        <dbReference type="SAM" id="MobiDB-lite"/>
    </source>
</evidence>
<evidence type="ECO:0000256" key="7">
    <source>
        <dbReference type="SAM" id="Phobius"/>
    </source>
</evidence>
<evidence type="ECO:0000259" key="8">
    <source>
        <dbReference type="Pfam" id="PF14940"/>
    </source>
</evidence>
<keyword evidence="11" id="KW-1185">Reference proteome</keyword>
<keyword evidence="5" id="KW-0694">RNA-binding</keyword>
<evidence type="ECO:0000313" key="12">
    <source>
        <dbReference type="WBParaSite" id="HNAJ_0000488701-mRNA-1"/>
    </source>
</evidence>
<comment type="subcellular location">
    <subcellularLocation>
        <location evidence="1">Membrane</location>
    </subcellularLocation>
</comment>
<feature type="domain" description="Mitochondrial transcription rescue factor 1 C-terminal" evidence="9">
    <location>
        <begin position="69"/>
        <end position="139"/>
    </location>
</feature>
<dbReference type="GO" id="GO:0016020">
    <property type="term" value="C:membrane"/>
    <property type="evidence" value="ECO:0007669"/>
    <property type="project" value="UniProtKB-SubCell"/>
</dbReference>
<dbReference type="PANTHER" id="PTHR16002:SF4">
    <property type="entry name" value="TMEM248_TMEM219 DOMAIN-CONTAINING PROTEIN"/>
    <property type="match status" value="1"/>
</dbReference>
<dbReference type="WBParaSite" id="HNAJ_0000488701-mRNA-1">
    <property type="protein sequence ID" value="HNAJ_0000488701-mRNA-1"/>
    <property type="gene ID" value="HNAJ_0000488701"/>
</dbReference>